<dbReference type="PIRSF" id="PIRSF023803">
    <property type="entry name" value="Ribonuclease_P_prd"/>
    <property type="match status" value="1"/>
</dbReference>
<evidence type="ECO:0000256" key="4">
    <source>
        <dbReference type="ARBA" id="ARBA00023242"/>
    </source>
</evidence>
<name>A0AAW0TRA9_SCYPA</name>
<reference evidence="8 9" key="1">
    <citation type="submission" date="2023-03" db="EMBL/GenBank/DDBJ databases">
        <title>High-quality genome of Scylla paramamosain provides insights in environmental adaptation.</title>
        <authorList>
            <person name="Zhang L."/>
        </authorList>
    </citation>
    <scope>NUCLEOTIDE SEQUENCE [LARGE SCALE GENOMIC DNA]</scope>
    <source>
        <strain evidence="8">LZ_2023a</strain>
        <tissue evidence="8">Muscle</tissue>
    </source>
</reference>
<dbReference type="PANTHER" id="PTHR48414:SF1">
    <property type="entry name" value="POP5 HOMOLOG, RIBONUCLEASE P_MRP SUBUNIT"/>
    <property type="match status" value="1"/>
</dbReference>
<feature type="compositionally biased region" description="Basic and acidic residues" evidence="7">
    <location>
        <begin position="118"/>
        <end position="131"/>
    </location>
</feature>
<dbReference type="Gene3D" id="3.30.70.3250">
    <property type="entry name" value="Ribonuclease P, Pop5 subunit"/>
    <property type="match status" value="1"/>
</dbReference>
<dbReference type="GO" id="GO:0005730">
    <property type="term" value="C:nucleolus"/>
    <property type="evidence" value="ECO:0007669"/>
    <property type="project" value="UniProtKB-SubCell"/>
</dbReference>
<dbReference type="GO" id="GO:0030677">
    <property type="term" value="C:ribonuclease P complex"/>
    <property type="evidence" value="ECO:0007669"/>
    <property type="project" value="InterPro"/>
</dbReference>
<protein>
    <recommendedName>
        <fullName evidence="5 6">Ribonuclease P/MRP protein subunit POP5</fullName>
    </recommendedName>
</protein>
<sequence>MVRFKRRYLVVEVVPESGYIRMNTLHKAVLETVKRMHGDFGVGAVIPGFGVKYINPETSLAFISTGRGPHRLVASALPFITEVGGRPATVRSLHRAASMRHGFIFLKKYNEEKLKQLEEQLPPREREQLQKEKRKTLGAR</sequence>
<comment type="caution">
    <text evidence="8">The sequence shown here is derived from an EMBL/GenBank/DDBJ whole genome shotgun (WGS) entry which is preliminary data.</text>
</comment>
<dbReference type="GO" id="GO:0001682">
    <property type="term" value="P:tRNA 5'-leader removal"/>
    <property type="evidence" value="ECO:0007669"/>
    <property type="project" value="InterPro"/>
</dbReference>
<evidence type="ECO:0000256" key="1">
    <source>
        <dbReference type="ARBA" id="ARBA00010800"/>
    </source>
</evidence>
<comment type="function">
    <text evidence="6">Component of ribonuclease P, a protein complex that generates mature tRNA molecules by cleaving their 5'-ends.</text>
</comment>
<dbReference type="EMBL" id="JARAKH010000026">
    <property type="protein sequence ID" value="KAK8390102.1"/>
    <property type="molecule type" value="Genomic_DNA"/>
</dbReference>
<dbReference type="InterPro" id="IPR016819">
    <property type="entry name" value="RNase_P/MRP_POP5"/>
</dbReference>
<dbReference type="InterPro" id="IPR038085">
    <property type="entry name" value="Rnp2-like_sf"/>
</dbReference>
<feature type="region of interest" description="Disordered" evidence="7">
    <location>
        <begin position="118"/>
        <end position="140"/>
    </location>
</feature>
<dbReference type="GO" id="GO:0006364">
    <property type="term" value="P:rRNA processing"/>
    <property type="evidence" value="ECO:0007669"/>
    <property type="project" value="UniProtKB-KW"/>
</dbReference>
<dbReference type="SUPFAM" id="SSF160350">
    <property type="entry name" value="Rnp2-like"/>
    <property type="match status" value="1"/>
</dbReference>
<keyword evidence="2" id="KW-0698">rRNA processing</keyword>
<keyword evidence="9" id="KW-1185">Reference proteome</keyword>
<dbReference type="GO" id="GO:0033204">
    <property type="term" value="F:ribonuclease P RNA binding"/>
    <property type="evidence" value="ECO:0007669"/>
    <property type="project" value="InterPro"/>
</dbReference>
<organism evidence="8 9">
    <name type="scientific">Scylla paramamosain</name>
    <name type="common">Mud crab</name>
    <dbReference type="NCBI Taxonomy" id="85552"/>
    <lineage>
        <taxon>Eukaryota</taxon>
        <taxon>Metazoa</taxon>
        <taxon>Ecdysozoa</taxon>
        <taxon>Arthropoda</taxon>
        <taxon>Crustacea</taxon>
        <taxon>Multicrustacea</taxon>
        <taxon>Malacostraca</taxon>
        <taxon>Eumalacostraca</taxon>
        <taxon>Eucarida</taxon>
        <taxon>Decapoda</taxon>
        <taxon>Pleocyemata</taxon>
        <taxon>Brachyura</taxon>
        <taxon>Eubrachyura</taxon>
        <taxon>Portunoidea</taxon>
        <taxon>Portunidae</taxon>
        <taxon>Portuninae</taxon>
        <taxon>Scylla</taxon>
    </lineage>
</organism>
<keyword evidence="4 6" id="KW-0539">Nucleus</keyword>
<evidence type="ECO:0000313" key="8">
    <source>
        <dbReference type="EMBL" id="KAK8390102.1"/>
    </source>
</evidence>
<evidence type="ECO:0000313" key="9">
    <source>
        <dbReference type="Proteomes" id="UP001487740"/>
    </source>
</evidence>
<evidence type="ECO:0000256" key="6">
    <source>
        <dbReference type="PIRNR" id="PIRNR023803"/>
    </source>
</evidence>
<comment type="subcellular location">
    <subcellularLocation>
        <location evidence="6">Nucleus</location>
        <location evidence="6">Nucleolus</location>
    </subcellularLocation>
</comment>
<evidence type="ECO:0000256" key="3">
    <source>
        <dbReference type="ARBA" id="ARBA00022694"/>
    </source>
</evidence>
<proteinExistence type="inferred from homology"/>
<evidence type="ECO:0000256" key="7">
    <source>
        <dbReference type="SAM" id="MobiDB-lite"/>
    </source>
</evidence>
<comment type="similarity">
    <text evidence="1 6">Belongs to the eukaryotic/archaeal RNase P protein component 2 family.</text>
</comment>
<keyword evidence="3 6" id="KW-0819">tRNA processing</keyword>
<dbReference type="EMBL" id="JARAKH010000026">
    <property type="protein sequence ID" value="KAK8390103.1"/>
    <property type="molecule type" value="Genomic_DNA"/>
</dbReference>
<dbReference type="Proteomes" id="UP001487740">
    <property type="component" value="Unassembled WGS sequence"/>
</dbReference>
<evidence type="ECO:0000256" key="5">
    <source>
        <dbReference type="ARBA" id="ARBA00044198"/>
    </source>
</evidence>
<accession>A0AAW0TRA9</accession>
<dbReference type="AlphaFoldDB" id="A0AAW0TRA9"/>
<evidence type="ECO:0000256" key="2">
    <source>
        <dbReference type="ARBA" id="ARBA00022552"/>
    </source>
</evidence>
<dbReference type="Pfam" id="PF01900">
    <property type="entry name" value="RNase_P_Rpp14"/>
    <property type="match status" value="1"/>
</dbReference>
<gene>
    <name evidence="8" type="ORF">O3P69_012972</name>
</gene>
<dbReference type="PANTHER" id="PTHR48414">
    <property type="entry name" value="POP5 HOMOLOG, RIBONUCLEASE P_MRP SUBUNIT"/>
    <property type="match status" value="1"/>
</dbReference>
<dbReference type="InterPro" id="IPR002759">
    <property type="entry name" value="Pop5/Rpp14/Rnp2-like"/>
</dbReference>